<keyword evidence="1" id="KW-1133">Transmembrane helix</keyword>
<dbReference type="AlphaFoldDB" id="A0A158GRW7"/>
<dbReference type="EMBL" id="FCOK02000018">
    <property type="protein sequence ID" value="SAL34180.1"/>
    <property type="molecule type" value="Genomic_DNA"/>
</dbReference>
<keyword evidence="1" id="KW-0472">Membrane</keyword>
<protein>
    <submittedName>
        <fullName evidence="2">Uncharacterized protein</fullName>
    </submittedName>
</protein>
<reference evidence="2 3" key="1">
    <citation type="submission" date="2016-01" db="EMBL/GenBank/DDBJ databases">
        <authorList>
            <person name="Oliw E.H."/>
        </authorList>
    </citation>
    <scope>NUCLEOTIDE SEQUENCE [LARGE SCALE GENOMIC DNA]</scope>
    <source>
        <strain evidence="2">LMG 27134</strain>
    </source>
</reference>
<accession>A0A158GRW7</accession>
<evidence type="ECO:0000313" key="2">
    <source>
        <dbReference type="EMBL" id="SAL34180.1"/>
    </source>
</evidence>
<evidence type="ECO:0000313" key="3">
    <source>
        <dbReference type="Proteomes" id="UP000054683"/>
    </source>
</evidence>
<feature type="transmembrane region" description="Helical" evidence="1">
    <location>
        <begin position="12"/>
        <end position="28"/>
    </location>
</feature>
<evidence type="ECO:0000256" key="1">
    <source>
        <dbReference type="SAM" id="Phobius"/>
    </source>
</evidence>
<gene>
    <name evidence="2" type="ORF">AWB69_03112</name>
</gene>
<keyword evidence="1" id="KW-0812">Transmembrane</keyword>
<organism evidence="2 3">
    <name type="scientific">Caballeronia udeis</name>
    <dbReference type="NCBI Taxonomy" id="1232866"/>
    <lineage>
        <taxon>Bacteria</taxon>
        <taxon>Pseudomonadati</taxon>
        <taxon>Pseudomonadota</taxon>
        <taxon>Betaproteobacteria</taxon>
        <taxon>Burkholderiales</taxon>
        <taxon>Burkholderiaceae</taxon>
        <taxon>Caballeronia</taxon>
    </lineage>
</organism>
<name>A0A158GRW7_9BURK</name>
<dbReference type="RefSeq" id="WP_062086002.1">
    <property type="nucleotide sequence ID" value="NZ_FCOK02000018.1"/>
</dbReference>
<dbReference type="Proteomes" id="UP000054683">
    <property type="component" value="Unassembled WGS sequence"/>
</dbReference>
<proteinExistence type="predicted"/>
<sequence length="231" mass="24252">MGFLSIRRRQRIGVLVTFVVITLINTVGSKIASARNVNAGGLVVGNFTKPDNGRFHAVVSTSPYTFLHDLGTLGGVASQGAAFDCDFLTSAHAQLNIGRNVVCIRNLLFIGANGCQDFVAYTPEAPKRQCEKAVAHLIRTKTAHGDVIAQDNGGGDEGLLEALAAQPRPEAAIEAGLKHKYPGIGVEKVHDRISGLALCGAKQSDSRQSGHAPQFRLAAGSAMSHAMLVGA</sequence>